<feature type="compositionally biased region" description="Pro residues" evidence="1">
    <location>
        <begin position="152"/>
        <end position="163"/>
    </location>
</feature>
<dbReference type="Proteomes" id="UP000652761">
    <property type="component" value="Unassembled WGS sequence"/>
</dbReference>
<keyword evidence="3" id="KW-1185">Reference proteome</keyword>
<evidence type="ECO:0000313" key="2">
    <source>
        <dbReference type="EMBL" id="MQL75378.1"/>
    </source>
</evidence>
<comment type="caution">
    <text evidence="2">The sequence shown here is derived from an EMBL/GenBank/DDBJ whole genome shotgun (WGS) entry which is preliminary data.</text>
</comment>
<evidence type="ECO:0008006" key="4">
    <source>
        <dbReference type="Google" id="ProtNLM"/>
    </source>
</evidence>
<organism evidence="2 3">
    <name type="scientific">Colocasia esculenta</name>
    <name type="common">Wild taro</name>
    <name type="synonym">Arum esculentum</name>
    <dbReference type="NCBI Taxonomy" id="4460"/>
    <lineage>
        <taxon>Eukaryota</taxon>
        <taxon>Viridiplantae</taxon>
        <taxon>Streptophyta</taxon>
        <taxon>Embryophyta</taxon>
        <taxon>Tracheophyta</taxon>
        <taxon>Spermatophyta</taxon>
        <taxon>Magnoliopsida</taxon>
        <taxon>Liliopsida</taxon>
        <taxon>Araceae</taxon>
        <taxon>Aroideae</taxon>
        <taxon>Colocasieae</taxon>
        <taxon>Colocasia</taxon>
    </lineage>
</organism>
<dbReference type="AlphaFoldDB" id="A0A843TV41"/>
<gene>
    <name evidence="2" type="ORF">Taro_007741</name>
</gene>
<dbReference type="InterPro" id="IPR036875">
    <property type="entry name" value="Znf_CCHC_sf"/>
</dbReference>
<feature type="region of interest" description="Disordered" evidence="1">
    <location>
        <begin position="117"/>
        <end position="163"/>
    </location>
</feature>
<dbReference type="GO" id="GO:0008270">
    <property type="term" value="F:zinc ion binding"/>
    <property type="evidence" value="ECO:0007669"/>
    <property type="project" value="InterPro"/>
</dbReference>
<proteinExistence type="predicted"/>
<accession>A0A843TV41</accession>
<name>A0A843TV41_COLES</name>
<feature type="region of interest" description="Disordered" evidence="1">
    <location>
        <begin position="70"/>
        <end position="105"/>
    </location>
</feature>
<dbReference type="EMBL" id="NMUH01000249">
    <property type="protein sequence ID" value="MQL75378.1"/>
    <property type="molecule type" value="Genomic_DNA"/>
</dbReference>
<sequence>MLSRRLLRILAKKKKYQSGRRYFKKGKDFKKPEAKDIKKNEPIFYECKKPGHIKAECPKLKKFEFRKKDSSRKFRRYKKKAMAAAWDNSSDSDSESSSNSEEEEKANLAFMADIAEKNMASRGRRGVPARDGEQRRNEPRREDQGEQQAPAPQGPVLPPPPPVDYGVFMQGLVQAMQTQAHTQAALQAQLEAQARADVWWSSLLRTRFEDGAVEVGWDELVAFDHRTLEQALSAACQHEGEMEQYLEEKKASQKRPAAPFQRQEKKKAAFQSPQRP</sequence>
<feature type="region of interest" description="Disordered" evidence="1">
    <location>
        <begin position="243"/>
        <end position="276"/>
    </location>
</feature>
<dbReference type="SUPFAM" id="SSF57756">
    <property type="entry name" value="Retrovirus zinc finger-like domains"/>
    <property type="match status" value="1"/>
</dbReference>
<feature type="non-terminal residue" evidence="2">
    <location>
        <position position="1"/>
    </location>
</feature>
<feature type="compositionally biased region" description="Basic and acidic residues" evidence="1">
    <location>
        <begin position="128"/>
        <end position="144"/>
    </location>
</feature>
<reference evidence="2" key="1">
    <citation type="submission" date="2017-07" db="EMBL/GenBank/DDBJ databases">
        <title>Taro Niue Genome Assembly and Annotation.</title>
        <authorList>
            <person name="Atibalentja N."/>
            <person name="Keating K."/>
            <person name="Fields C.J."/>
        </authorList>
    </citation>
    <scope>NUCLEOTIDE SEQUENCE</scope>
    <source>
        <strain evidence="2">Niue_2</strain>
        <tissue evidence="2">Leaf</tissue>
    </source>
</reference>
<protein>
    <recommendedName>
        <fullName evidence="4">CCHC-type domain-containing protein</fullName>
    </recommendedName>
</protein>
<evidence type="ECO:0000256" key="1">
    <source>
        <dbReference type="SAM" id="MobiDB-lite"/>
    </source>
</evidence>
<evidence type="ECO:0000313" key="3">
    <source>
        <dbReference type="Proteomes" id="UP000652761"/>
    </source>
</evidence>
<feature type="compositionally biased region" description="Acidic residues" evidence="1">
    <location>
        <begin position="90"/>
        <end position="104"/>
    </location>
</feature>
<dbReference type="GO" id="GO:0003676">
    <property type="term" value="F:nucleic acid binding"/>
    <property type="evidence" value="ECO:0007669"/>
    <property type="project" value="InterPro"/>
</dbReference>